<accession>A0A9D3PDV6</accession>
<dbReference type="AlphaFoldDB" id="A0A9D3PDV6"/>
<comment type="subcellular location">
    <subcellularLocation>
        <location evidence="1">Nucleus</location>
        <location evidence="1">Nucleolus</location>
    </subcellularLocation>
</comment>
<dbReference type="Gene3D" id="3.40.395.10">
    <property type="entry name" value="Adenoviral Proteinase, Chain A"/>
    <property type="match status" value="1"/>
</dbReference>
<feature type="domain" description="Ubiquitin-like protease family profile" evidence="9">
    <location>
        <begin position="498"/>
        <end position="655"/>
    </location>
</feature>
<evidence type="ECO:0000313" key="11">
    <source>
        <dbReference type="Proteomes" id="UP001046870"/>
    </source>
</evidence>
<proteinExistence type="inferred from homology"/>
<sequence length="686" mass="78743">MMWHRNVKRLKRAATAKASFATLHRTRLRVQVRGVLFWKRRSRLQQLAFQGSKSRGLQTRRYKRKWTKCGPRTSEVNLKKETRHSARSQRVRSAHVTVELYPREVRHDIELAEDMFPGCTLKTYKPEDNPSPDTCTSSECPLLLSERSTIDAHILDPRSTHFKLNAARQLMDGGHLSGTLPEEVEQKTKQVAEGSRVKQPKGSGSAGRHKKRAPLLLMRHKRLSRFDSHFWCRVRPSCLGSCRRGRRAKNLPRVSTLRHKRRKAEALRYLSSLSTESRDLPRELNGRDMPKGSTSEGDGGEPTACQAALQGWSQEVQKKGNEHVKDAEQVSLAANGDPAGGADDMEVESPVPCPAHCTSPLRDHRYCKTTAGAADVVTGESSETKGEISPDNKSLTKEVTNETLKELIHEYLEHFYERYGSFIPLSKSDVLKHLNKRLNTDLKDRQVGHKTRSWRQGDSYWLPLSQSRKSFIYTEVTKYQAGLASTPMHYFKVAYNKHTLTLEDLSTLDNQNWLNDQVINMYGELIMEAANNKVHFFNSFFHRQLVTKGYEGVKRWTKKVDLFSKRLLLIPVHLEVHWSLITVDISSKTIRFYDSQGMVFKHAMENVFKYMTTEAKEKKCTTFQKGWKTTVNKRIPQQKNDNDCGVFVLEYCKCLASGKPLQFSQADMPKIRKRIYKELCDCKLTD</sequence>
<dbReference type="Proteomes" id="UP001046870">
    <property type="component" value="Chromosome 22"/>
</dbReference>
<evidence type="ECO:0000256" key="1">
    <source>
        <dbReference type="ARBA" id="ARBA00004604"/>
    </source>
</evidence>
<evidence type="ECO:0000256" key="8">
    <source>
        <dbReference type="SAM" id="MobiDB-lite"/>
    </source>
</evidence>
<dbReference type="Pfam" id="PF02902">
    <property type="entry name" value="Peptidase_C48"/>
    <property type="match status" value="1"/>
</dbReference>
<evidence type="ECO:0000256" key="4">
    <source>
        <dbReference type="ARBA" id="ARBA00022786"/>
    </source>
</evidence>
<feature type="compositionally biased region" description="Basic and acidic residues" evidence="8">
    <location>
        <begin position="276"/>
        <end position="290"/>
    </location>
</feature>
<dbReference type="GO" id="GO:0005730">
    <property type="term" value="C:nucleolus"/>
    <property type="evidence" value="ECO:0007669"/>
    <property type="project" value="UniProtKB-SubCell"/>
</dbReference>
<gene>
    <name evidence="10" type="ORF">MATL_G00240930</name>
</gene>
<feature type="region of interest" description="Disordered" evidence="8">
    <location>
        <begin position="177"/>
        <end position="211"/>
    </location>
</feature>
<dbReference type="InterPro" id="IPR038765">
    <property type="entry name" value="Papain-like_cys_pep_sf"/>
</dbReference>
<dbReference type="GO" id="GO:0016929">
    <property type="term" value="F:deSUMOylase activity"/>
    <property type="evidence" value="ECO:0007669"/>
    <property type="project" value="TreeGrafter"/>
</dbReference>
<dbReference type="GO" id="GO:0006508">
    <property type="term" value="P:proteolysis"/>
    <property type="evidence" value="ECO:0007669"/>
    <property type="project" value="UniProtKB-KW"/>
</dbReference>
<evidence type="ECO:0000256" key="2">
    <source>
        <dbReference type="ARBA" id="ARBA00005234"/>
    </source>
</evidence>
<evidence type="ECO:0000313" key="10">
    <source>
        <dbReference type="EMBL" id="KAG7456915.1"/>
    </source>
</evidence>
<dbReference type="SUPFAM" id="SSF54001">
    <property type="entry name" value="Cysteine proteinases"/>
    <property type="match status" value="1"/>
</dbReference>
<keyword evidence="7" id="KW-0539">Nucleus</keyword>
<dbReference type="FunFam" id="3.40.395.10:FF:000002">
    <property type="entry name" value="Putative sentrin-specific protease 5"/>
    <property type="match status" value="1"/>
</dbReference>
<dbReference type="Pfam" id="PF19722">
    <property type="entry name" value="SENP3_5_N"/>
    <property type="match status" value="1"/>
</dbReference>
<keyword evidence="5" id="KW-0378">Hydrolase</keyword>
<dbReference type="GO" id="GO:0016926">
    <property type="term" value="P:protein desumoylation"/>
    <property type="evidence" value="ECO:0007669"/>
    <property type="project" value="TreeGrafter"/>
</dbReference>
<dbReference type="PROSITE" id="PS50600">
    <property type="entry name" value="ULP_PROTEASE"/>
    <property type="match status" value="1"/>
</dbReference>
<reference evidence="10" key="1">
    <citation type="submission" date="2021-01" db="EMBL/GenBank/DDBJ databases">
        <authorList>
            <person name="Zahm M."/>
            <person name="Roques C."/>
            <person name="Cabau C."/>
            <person name="Klopp C."/>
            <person name="Donnadieu C."/>
            <person name="Jouanno E."/>
            <person name="Lampietro C."/>
            <person name="Louis A."/>
            <person name="Herpin A."/>
            <person name="Echchiki A."/>
            <person name="Berthelot C."/>
            <person name="Parey E."/>
            <person name="Roest-Crollius H."/>
            <person name="Braasch I."/>
            <person name="Postlethwait J."/>
            <person name="Bobe J."/>
            <person name="Montfort J."/>
            <person name="Bouchez O."/>
            <person name="Begum T."/>
            <person name="Mejri S."/>
            <person name="Adams A."/>
            <person name="Chen W.-J."/>
            <person name="Guiguen Y."/>
        </authorList>
    </citation>
    <scope>NUCLEOTIDE SEQUENCE</scope>
    <source>
        <strain evidence="10">YG-15Mar2019-1</strain>
        <tissue evidence="10">Brain</tissue>
    </source>
</reference>
<dbReference type="PANTHER" id="PTHR12606:SF10">
    <property type="entry name" value="SENTRIN-SPECIFIC PROTEASE 5"/>
    <property type="match status" value="1"/>
</dbReference>
<keyword evidence="3" id="KW-0645">Protease</keyword>
<protein>
    <recommendedName>
        <fullName evidence="9">Ubiquitin-like protease family profile domain-containing protein</fullName>
    </recommendedName>
</protein>
<evidence type="ECO:0000256" key="5">
    <source>
        <dbReference type="ARBA" id="ARBA00022801"/>
    </source>
</evidence>
<dbReference type="InterPro" id="IPR045577">
    <property type="entry name" value="SENP3_5_cons_dom"/>
</dbReference>
<evidence type="ECO:0000256" key="7">
    <source>
        <dbReference type="ARBA" id="ARBA00023242"/>
    </source>
</evidence>
<feature type="region of interest" description="Disordered" evidence="8">
    <location>
        <begin position="270"/>
        <end position="304"/>
    </location>
</feature>
<evidence type="ECO:0000256" key="6">
    <source>
        <dbReference type="ARBA" id="ARBA00022807"/>
    </source>
</evidence>
<evidence type="ECO:0000259" key="9">
    <source>
        <dbReference type="PROSITE" id="PS50600"/>
    </source>
</evidence>
<keyword evidence="6" id="KW-0788">Thiol protease</keyword>
<keyword evidence="11" id="KW-1185">Reference proteome</keyword>
<organism evidence="10 11">
    <name type="scientific">Megalops atlanticus</name>
    <name type="common">Tarpon</name>
    <name type="synonym">Clupea gigantea</name>
    <dbReference type="NCBI Taxonomy" id="7932"/>
    <lineage>
        <taxon>Eukaryota</taxon>
        <taxon>Metazoa</taxon>
        <taxon>Chordata</taxon>
        <taxon>Craniata</taxon>
        <taxon>Vertebrata</taxon>
        <taxon>Euteleostomi</taxon>
        <taxon>Actinopterygii</taxon>
        <taxon>Neopterygii</taxon>
        <taxon>Teleostei</taxon>
        <taxon>Elopiformes</taxon>
        <taxon>Megalopidae</taxon>
        <taxon>Megalops</taxon>
    </lineage>
</organism>
<comment type="similarity">
    <text evidence="2">Belongs to the peptidase C48 family.</text>
</comment>
<dbReference type="InterPro" id="IPR003653">
    <property type="entry name" value="Peptidase_C48_C"/>
</dbReference>
<dbReference type="EMBL" id="JAFDVH010000022">
    <property type="protein sequence ID" value="KAG7456915.1"/>
    <property type="molecule type" value="Genomic_DNA"/>
</dbReference>
<keyword evidence="4" id="KW-0833">Ubl conjugation pathway</keyword>
<comment type="caution">
    <text evidence="10">The sequence shown here is derived from an EMBL/GenBank/DDBJ whole genome shotgun (WGS) entry which is preliminary data.</text>
</comment>
<dbReference type="PANTHER" id="PTHR12606">
    <property type="entry name" value="SENTRIN/SUMO-SPECIFIC PROTEASE"/>
    <property type="match status" value="1"/>
</dbReference>
<evidence type="ECO:0000256" key="3">
    <source>
        <dbReference type="ARBA" id="ARBA00022670"/>
    </source>
</evidence>
<name>A0A9D3PDV6_MEGAT</name>
<dbReference type="OrthoDB" id="1939479at2759"/>